<dbReference type="RefSeq" id="WP_163112032.1">
    <property type="nucleotide sequence ID" value="NZ_JAAAWP010000006.1"/>
</dbReference>
<keyword evidence="3" id="KW-0678">Repressor</keyword>
<accession>A0A6L9MWB8</accession>
<organism evidence="8 9">
    <name type="scientific">Alteromonas hispanica</name>
    <dbReference type="NCBI Taxonomy" id="315421"/>
    <lineage>
        <taxon>Bacteria</taxon>
        <taxon>Pseudomonadati</taxon>
        <taxon>Pseudomonadota</taxon>
        <taxon>Gammaproteobacteria</taxon>
        <taxon>Alteromonadales</taxon>
        <taxon>Alteromonadaceae</taxon>
        <taxon>Alteromonas/Salinimonas group</taxon>
        <taxon>Alteromonas</taxon>
    </lineage>
</organism>
<evidence type="ECO:0000256" key="2">
    <source>
        <dbReference type="ARBA" id="ARBA00015075"/>
    </source>
</evidence>
<evidence type="ECO:0000256" key="6">
    <source>
        <dbReference type="ARBA" id="ARBA00029628"/>
    </source>
</evidence>
<evidence type="ECO:0000313" key="9">
    <source>
        <dbReference type="Proteomes" id="UP000478837"/>
    </source>
</evidence>
<dbReference type="AlphaFoldDB" id="A0A6L9MWB8"/>
<evidence type="ECO:0000313" key="8">
    <source>
        <dbReference type="EMBL" id="NDW22111.1"/>
    </source>
</evidence>
<dbReference type="InterPro" id="IPR011067">
    <property type="entry name" value="Plasmid_toxin/cell-grow_inhib"/>
</dbReference>
<reference evidence="8 9" key="1">
    <citation type="submission" date="2020-01" db="EMBL/GenBank/DDBJ databases">
        <title>Genomes of bacteria type strains.</title>
        <authorList>
            <person name="Chen J."/>
            <person name="Zhu S."/>
            <person name="Yang J."/>
        </authorList>
    </citation>
    <scope>NUCLEOTIDE SEQUENCE [LARGE SCALE GENOMIC DNA]</scope>
    <source>
        <strain evidence="8 9">LMG 22958</strain>
    </source>
</reference>
<evidence type="ECO:0000256" key="4">
    <source>
        <dbReference type="ARBA" id="ARBA00023015"/>
    </source>
</evidence>
<protein>
    <recommendedName>
        <fullName evidence="2">Toxin CcdB</fullName>
    </recommendedName>
    <alternativeName>
        <fullName evidence="7">Cytotoxic protein CcdB</fullName>
    </alternativeName>
    <alternativeName>
        <fullName evidence="6">Protein LetD</fullName>
    </alternativeName>
</protein>
<name>A0A6L9MWB8_9ALTE</name>
<dbReference type="GO" id="GO:0006276">
    <property type="term" value="P:plasmid maintenance"/>
    <property type="evidence" value="ECO:0007669"/>
    <property type="project" value="InterPro"/>
</dbReference>
<comment type="similarity">
    <text evidence="1">Belongs to the CcdB toxin family.</text>
</comment>
<sequence>MTLTPEIDFDGVDYIFLSQQITTVPIDTLKVTVGTLEESRAILIDAIDFAITDYLNANRSNSDVAALNAVLLTEYFD</sequence>
<evidence type="ECO:0000256" key="7">
    <source>
        <dbReference type="ARBA" id="ARBA00033135"/>
    </source>
</evidence>
<proteinExistence type="inferred from homology"/>
<dbReference type="EMBL" id="JAAAWP010000006">
    <property type="protein sequence ID" value="NDW22111.1"/>
    <property type="molecule type" value="Genomic_DNA"/>
</dbReference>
<evidence type="ECO:0000256" key="1">
    <source>
        <dbReference type="ARBA" id="ARBA00005230"/>
    </source>
</evidence>
<dbReference type="GO" id="GO:0008657">
    <property type="term" value="F:DNA topoisomerase type II (double strand cut, ATP-hydrolyzing) inhibitor activity"/>
    <property type="evidence" value="ECO:0007669"/>
    <property type="project" value="InterPro"/>
</dbReference>
<dbReference type="SUPFAM" id="SSF50118">
    <property type="entry name" value="Cell growth inhibitor/plasmid maintenance toxic component"/>
    <property type="match status" value="1"/>
</dbReference>
<dbReference type="Proteomes" id="UP000478837">
    <property type="component" value="Unassembled WGS sequence"/>
</dbReference>
<evidence type="ECO:0000256" key="5">
    <source>
        <dbReference type="ARBA" id="ARBA00023163"/>
    </source>
</evidence>
<keyword evidence="5" id="KW-0804">Transcription</keyword>
<evidence type="ECO:0000256" key="3">
    <source>
        <dbReference type="ARBA" id="ARBA00022491"/>
    </source>
</evidence>
<dbReference type="Pfam" id="PF01845">
    <property type="entry name" value="CcdB"/>
    <property type="match status" value="1"/>
</dbReference>
<dbReference type="Gene3D" id="2.30.30.110">
    <property type="match status" value="1"/>
</dbReference>
<comment type="caution">
    <text evidence="8">The sequence shown here is derived from an EMBL/GenBank/DDBJ whole genome shotgun (WGS) entry which is preliminary data.</text>
</comment>
<dbReference type="InterPro" id="IPR002712">
    <property type="entry name" value="CcdB"/>
</dbReference>
<keyword evidence="4" id="KW-0805">Transcription regulation</keyword>
<gene>
    <name evidence="8" type="ORF">GTW09_11300</name>
</gene>
<keyword evidence="9" id="KW-1185">Reference proteome</keyword>